<reference evidence="2 3" key="1">
    <citation type="journal article" date="2019" name="Nat. Ecol. Evol.">
        <title>Megaphylogeny resolves global patterns of mushroom evolution.</title>
        <authorList>
            <person name="Varga T."/>
            <person name="Krizsan K."/>
            <person name="Foldi C."/>
            <person name="Dima B."/>
            <person name="Sanchez-Garcia M."/>
            <person name="Sanchez-Ramirez S."/>
            <person name="Szollosi G.J."/>
            <person name="Szarkandi J.G."/>
            <person name="Papp V."/>
            <person name="Albert L."/>
            <person name="Andreopoulos W."/>
            <person name="Angelini C."/>
            <person name="Antonin V."/>
            <person name="Barry K.W."/>
            <person name="Bougher N.L."/>
            <person name="Buchanan P."/>
            <person name="Buyck B."/>
            <person name="Bense V."/>
            <person name="Catcheside P."/>
            <person name="Chovatia M."/>
            <person name="Cooper J."/>
            <person name="Damon W."/>
            <person name="Desjardin D."/>
            <person name="Finy P."/>
            <person name="Geml J."/>
            <person name="Haridas S."/>
            <person name="Hughes K."/>
            <person name="Justo A."/>
            <person name="Karasinski D."/>
            <person name="Kautmanova I."/>
            <person name="Kiss B."/>
            <person name="Kocsube S."/>
            <person name="Kotiranta H."/>
            <person name="LaButti K.M."/>
            <person name="Lechner B.E."/>
            <person name="Liimatainen K."/>
            <person name="Lipzen A."/>
            <person name="Lukacs Z."/>
            <person name="Mihaltcheva S."/>
            <person name="Morgado L.N."/>
            <person name="Niskanen T."/>
            <person name="Noordeloos M.E."/>
            <person name="Ohm R.A."/>
            <person name="Ortiz-Santana B."/>
            <person name="Ovrebo C."/>
            <person name="Racz N."/>
            <person name="Riley R."/>
            <person name="Savchenko A."/>
            <person name="Shiryaev A."/>
            <person name="Soop K."/>
            <person name="Spirin V."/>
            <person name="Szebenyi C."/>
            <person name="Tomsovsky M."/>
            <person name="Tulloss R.E."/>
            <person name="Uehling J."/>
            <person name="Grigoriev I.V."/>
            <person name="Vagvolgyi C."/>
            <person name="Papp T."/>
            <person name="Martin F.M."/>
            <person name="Miettinen O."/>
            <person name="Hibbett D.S."/>
            <person name="Nagy L.G."/>
        </authorList>
    </citation>
    <scope>NUCLEOTIDE SEQUENCE [LARGE SCALE GENOMIC DNA]</scope>
    <source>
        <strain evidence="2 3">FP101781</strain>
    </source>
</reference>
<accession>A0A4Y7SJW7</accession>
<sequence length="139" mass="15692">MWRAESYPILTMGVQRGERGGAMINRALYITTMTVGHKDRYEHAIEKSSEEEMGSLAVQDSERTCRRDGEPDLDVRGRLADTAGDNDGERDGDRPRSMTATRPQGPLRPRTVVHGNQDVEYRSQELILEKGILRGCTMR</sequence>
<proteinExistence type="predicted"/>
<name>A0A4Y7SJW7_COPMI</name>
<feature type="compositionally biased region" description="Basic and acidic residues" evidence="1">
    <location>
        <begin position="60"/>
        <end position="79"/>
    </location>
</feature>
<organism evidence="2 3">
    <name type="scientific">Coprinellus micaceus</name>
    <name type="common">Glistening ink-cap mushroom</name>
    <name type="synonym">Coprinus micaceus</name>
    <dbReference type="NCBI Taxonomy" id="71717"/>
    <lineage>
        <taxon>Eukaryota</taxon>
        <taxon>Fungi</taxon>
        <taxon>Dikarya</taxon>
        <taxon>Basidiomycota</taxon>
        <taxon>Agaricomycotina</taxon>
        <taxon>Agaricomycetes</taxon>
        <taxon>Agaricomycetidae</taxon>
        <taxon>Agaricales</taxon>
        <taxon>Agaricineae</taxon>
        <taxon>Psathyrellaceae</taxon>
        <taxon>Coprinellus</taxon>
    </lineage>
</organism>
<dbReference type="AlphaFoldDB" id="A0A4Y7SJW7"/>
<evidence type="ECO:0000313" key="3">
    <source>
        <dbReference type="Proteomes" id="UP000298030"/>
    </source>
</evidence>
<comment type="caution">
    <text evidence="2">The sequence shown here is derived from an EMBL/GenBank/DDBJ whole genome shotgun (WGS) entry which is preliminary data.</text>
</comment>
<evidence type="ECO:0000313" key="2">
    <source>
        <dbReference type="EMBL" id="TEB22061.1"/>
    </source>
</evidence>
<evidence type="ECO:0000256" key="1">
    <source>
        <dbReference type="SAM" id="MobiDB-lite"/>
    </source>
</evidence>
<protein>
    <submittedName>
        <fullName evidence="2">Uncharacterized protein</fullName>
    </submittedName>
</protein>
<dbReference type="Proteomes" id="UP000298030">
    <property type="component" value="Unassembled WGS sequence"/>
</dbReference>
<dbReference type="EMBL" id="QPFP01000097">
    <property type="protein sequence ID" value="TEB22061.1"/>
    <property type="molecule type" value="Genomic_DNA"/>
</dbReference>
<feature type="compositionally biased region" description="Basic and acidic residues" evidence="1">
    <location>
        <begin position="87"/>
        <end position="96"/>
    </location>
</feature>
<keyword evidence="3" id="KW-1185">Reference proteome</keyword>
<feature type="region of interest" description="Disordered" evidence="1">
    <location>
        <begin position="46"/>
        <end position="111"/>
    </location>
</feature>
<gene>
    <name evidence="2" type="ORF">FA13DRAFT_1716317</name>
</gene>